<dbReference type="Pfam" id="PF00975">
    <property type="entry name" value="Thioesterase"/>
    <property type="match status" value="1"/>
</dbReference>
<accession>A0A7U4PB76</accession>
<dbReference type="InterPro" id="IPR012223">
    <property type="entry name" value="TEII"/>
</dbReference>
<dbReference type="Proteomes" id="UP000594943">
    <property type="component" value="Chromosome 2"/>
</dbReference>
<evidence type="ECO:0000313" key="3">
    <source>
        <dbReference type="Proteomes" id="UP000594943"/>
    </source>
</evidence>
<reference evidence="2 3" key="1">
    <citation type="submission" date="2020-12" db="EMBL/GenBank/DDBJ databases">
        <title>FDA dAtabase for Regulatory Grade micrObial Sequences (FDA-ARGOS): Supporting development and validation of Infectious Disease Dx tests.</title>
        <authorList>
            <person name="Nelson B."/>
            <person name="Plummer A."/>
            <person name="Tallon L."/>
            <person name="Sadzewicz L."/>
            <person name="Zhao X."/>
            <person name="Boylan J."/>
            <person name="Ott S."/>
            <person name="Bowen H."/>
            <person name="Vavikolanu K."/>
            <person name="Mehta A."/>
            <person name="Aluvathingal J."/>
            <person name="Nadendla S."/>
            <person name="Myers T."/>
            <person name="Yan Y."/>
            <person name="Sichtig H."/>
        </authorList>
    </citation>
    <scope>NUCLEOTIDE SEQUENCE [LARGE SCALE GENOMIC DNA]</scope>
    <source>
        <strain evidence="2 3">FDAARGOS_899</strain>
    </source>
</reference>
<evidence type="ECO:0000256" key="1">
    <source>
        <dbReference type="ARBA" id="ARBA00007169"/>
    </source>
</evidence>
<protein>
    <submittedName>
        <fullName evidence="2">Thioesterase</fullName>
    </submittedName>
</protein>
<dbReference type="PANTHER" id="PTHR11487:SF0">
    <property type="entry name" value="S-ACYL FATTY ACID SYNTHASE THIOESTERASE, MEDIUM CHAIN"/>
    <property type="match status" value="1"/>
</dbReference>
<dbReference type="EMBL" id="CP065687">
    <property type="protein sequence ID" value="QPS47868.1"/>
    <property type="molecule type" value="Genomic_DNA"/>
</dbReference>
<dbReference type="AlphaFoldDB" id="A0A7U4PB76"/>
<dbReference type="InterPro" id="IPR001031">
    <property type="entry name" value="Thioesterase"/>
</dbReference>
<dbReference type="GO" id="GO:0008610">
    <property type="term" value="P:lipid biosynthetic process"/>
    <property type="evidence" value="ECO:0007669"/>
    <property type="project" value="TreeGrafter"/>
</dbReference>
<proteinExistence type="inferred from homology"/>
<accession>A0A7T2U927</accession>
<dbReference type="KEGG" id="bhg:I6G56_26275"/>
<organism evidence="2 3">
    <name type="scientific">Burkholderia humptydooensis</name>
    <dbReference type="NCBI Taxonomy" id="430531"/>
    <lineage>
        <taxon>Bacteria</taxon>
        <taxon>Pseudomonadati</taxon>
        <taxon>Pseudomonadota</taxon>
        <taxon>Betaproteobacteria</taxon>
        <taxon>Burkholderiales</taxon>
        <taxon>Burkholderiaceae</taxon>
        <taxon>Burkholderia</taxon>
        <taxon>pseudomallei group</taxon>
    </lineage>
</organism>
<comment type="similarity">
    <text evidence="1">Belongs to the thioesterase family.</text>
</comment>
<gene>
    <name evidence="2" type="ORF">I6G56_26275</name>
</gene>
<dbReference type="SUPFAM" id="SSF53474">
    <property type="entry name" value="alpha/beta-Hydrolases"/>
    <property type="match status" value="1"/>
</dbReference>
<dbReference type="PANTHER" id="PTHR11487">
    <property type="entry name" value="THIOESTERASE"/>
    <property type="match status" value="1"/>
</dbReference>
<sequence>MRHLQTQAEGAVRFSLAGAAPVRHQLVIFPHAGGSTEFYRPWRDHLPADVELIVLQYPQLGAGTASAWDDPVAAVRRCTRGLANLLGVAPITVFGHSMGALLALHVAQALAPLRFRIEQLVLSSQMTPAALQTELRTEQDIDRLAQQALGLGEVDGLSRIGEDAQHLLVSFIRQDLALLQRLAPLPVGELPATRIFGGDEDPLVDRPKLAEWSAFLSQHLTPEVFPGGHFYLRDQVPAVVDALLRSHRSALAS</sequence>
<evidence type="ECO:0000313" key="2">
    <source>
        <dbReference type="EMBL" id="QPS47868.1"/>
    </source>
</evidence>
<dbReference type="Gene3D" id="3.40.50.1820">
    <property type="entry name" value="alpha/beta hydrolase"/>
    <property type="match status" value="1"/>
</dbReference>
<dbReference type="InterPro" id="IPR029058">
    <property type="entry name" value="AB_hydrolase_fold"/>
</dbReference>
<dbReference type="RefSeq" id="WP_009916017.1">
    <property type="nucleotide sequence ID" value="NZ_CP013382.1"/>
</dbReference>
<name>A0A7U4PB76_9BURK</name>